<dbReference type="InterPro" id="IPR011076">
    <property type="entry name" value="Malate_synth_sf"/>
</dbReference>
<keyword evidence="11" id="KW-0012">Acyltransferase</keyword>
<dbReference type="Pfam" id="PF01274">
    <property type="entry name" value="MS_TIM-barrel"/>
    <property type="match status" value="1"/>
</dbReference>
<gene>
    <name evidence="11" type="ORF">ABIC55_000761</name>
</gene>
<dbReference type="PANTHER" id="PTHR42902:SF1">
    <property type="entry name" value="MALATE SYNTHASE 1-RELATED"/>
    <property type="match status" value="1"/>
</dbReference>
<dbReference type="RefSeq" id="WP_354312191.1">
    <property type="nucleotide sequence ID" value="NZ_JBEPME010000001.1"/>
</dbReference>
<comment type="caution">
    <text evidence="11">The sequence shown here is derived from an EMBL/GenBank/DDBJ whole genome shotgun (WGS) entry which is preliminary data.</text>
</comment>
<dbReference type="GO" id="GO:0004474">
    <property type="term" value="F:malate synthase activity"/>
    <property type="evidence" value="ECO:0007669"/>
    <property type="project" value="UniProtKB-EC"/>
</dbReference>
<dbReference type="InterPro" id="IPR019830">
    <property type="entry name" value="Malate_synthase_CS"/>
</dbReference>
<evidence type="ECO:0000256" key="1">
    <source>
        <dbReference type="ARBA" id="ARBA00006394"/>
    </source>
</evidence>
<dbReference type="EMBL" id="JBEPME010000001">
    <property type="protein sequence ID" value="MET3655677.1"/>
    <property type="molecule type" value="Genomic_DNA"/>
</dbReference>
<evidence type="ECO:0000256" key="3">
    <source>
        <dbReference type="ARBA" id="ARBA00022435"/>
    </source>
</evidence>
<comment type="catalytic activity">
    <reaction evidence="6 7">
        <text>glyoxylate + acetyl-CoA + H2O = (S)-malate + CoA + H(+)</text>
        <dbReference type="Rhea" id="RHEA:18181"/>
        <dbReference type="ChEBI" id="CHEBI:15377"/>
        <dbReference type="ChEBI" id="CHEBI:15378"/>
        <dbReference type="ChEBI" id="CHEBI:15589"/>
        <dbReference type="ChEBI" id="CHEBI:36655"/>
        <dbReference type="ChEBI" id="CHEBI:57287"/>
        <dbReference type="ChEBI" id="CHEBI:57288"/>
        <dbReference type="EC" id="2.3.3.9"/>
    </reaction>
</comment>
<evidence type="ECO:0000313" key="12">
    <source>
        <dbReference type="Proteomes" id="UP001549104"/>
    </source>
</evidence>
<dbReference type="SUPFAM" id="SSF51645">
    <property type="entry name" value="Malate synthase G"/>
    <property type="match status" value="1"/>
</dbReference>
<feature type="domain" description="Malate synthase N-terminal" evidence="9">
    <location>
        <begin position="28"/>
        <end position="87"/>
    </location>
</feature>
<dbReference type="Proteomes" id="UP001549104">
    <property type="component" value="Unassembled WGS sequence"/>
</dbReference>
<dbReference type="PROSITE" id="PS00510">
    <property type="entry name" value="MALATE_SYNTHASE"/>
    <property type="match status" value="1"/>
</dbReference>
<comment type="pathway">
    <text evidence="7">Carbohydrate metabolism; glyoxylate cycle; (S)-malate from isocitrate: step 2/2.</text>
</comment>
<evidence type="ECO:0000259" key="9">
    <source>
        <dbReference type="Pfam" id="PF20656"/>
    </source>
</evidence>
<dbReference type="Gene3D" id="3.20.20.360">
    <property type="entry name" value="Malate synthase, domain 3"/>
    <property type="match status" value="1"/>
</dbReference>
<reference evidence="11 12" key="1">
    <citation type="submission" date="2024-06" db="EMBL/GenBank/DDBJ databases">
        <title>Sorghum-associated microbial communities from plants grown in Nebraska, USA.</title>
        <authorList>
            <person name="Schachtman D."/>
        </authorList>
    </citation>
    <scope>NUCLEOTIDE SEQUENCE [LARGE SCALE GENOMIC DNA]</scope>
    <source>
        <strain evidence="11 12">1288</strain>
    </source>
</reference>
<evidence type="ECO:0000256" key="5">
    <source>
        <dbReference type="ARBA" id="ARBA00022679"/>
    </source>
</evidence>
<accession>A0ABV2K3L7</accession>
<name>A0ABV2K3L7_SPOPS</name>
<protein>
    <recommendedName>
        <fullName evidence="2 7">Malate synthase</fullName>
        <ecNumber evidence="2 7">2.3.3.9</ecNumber>
    </recommendedName>
</protein>
<proteinExistence type="inferred from homology"/>
<dbReference type="PIRSF" id="PIRSF001363">
    <property type="entry name" value="Malate_synth"/>
    <property type="match status" value="1"/>
</dbReference>
<keyword evidence="5 7" id="KW-0808">Transferase</keyword>
<dbReference type="Pfam" id="PF20659">
    <property type="entry name" value="MS_C"/>
    <property type="match status" value="1"/>
</dbReference>
<keyword evidence="4 7" id="KW-0816">Tricarboxylic acid cycle</keyword>
<evidence type="ECO:0000259" key="10">
    <source>
        <dbReference type="Pfam" id="PF20659"/>
    </source>
</evidence>
<evidence type="ECO:0000313" key="11">
    <source>
        <dbReference type="EMBL" id="MET3655677.1"/>
    </source>
</evidence>
<dbReference type="Pfam" id="PF20656">
    <property type="entry name" value="MS_N"/>
    <property type="match status" value="1"/>
</dbReference>
<dbReference type="InterPro" id="IPR048355">
    <property type="entry name" value="MS_C"/>
</dbReference>
<dbReference type="Gene3D" id="1.20.1220.12">
    <property type="entry name" value="Malate synthase, domain III"/>
    <property type="match status" value="1"/>
</dbReference>
<evidence type="ECO:0000256" key="6">
    <source>
        <dbReference type="ARBA" id="ARBA00047918"/>
    </source>
</evidence>
<dbReference type="PANTHER" id="PTHR42902">
    <property type="entry name" value="MALATE SYNTHASE"/>
    <property type="match status" value="1"/>
</dbReference>
<sequence length="550" mass="61536">MVSVIGHQQQSGRVINLSTNQVTSHTIKVLGELTAESEEILTPEALAFLQSLHDNFDERRRELLANRQQRQSSIDSGIKLDFLPETQSIRDGDWTIASLPHDLQDRRVEITGPVGRKMVINALNSGAKTFMACFEDATSPTWANMLEGQLNMKDAVRRTIEFEQHSNGKTYKLNDDTAVLMIRPRGLHLLEKNVVIDGESIAGSFFDFGLYFFHNAKELIARGSGPYFYLPKLESHLEARLWNDVFVFAQKQLGIPTGTIRATVLIETIAAAFEMDEILYELRDHSAGLNCGRWDYIFSYIKRLRNQPDVILPDRGQVTMTSPFMRAYTLLCIQTCHKRNAPAVGGMAAQIPIKNDPEANAAAFGKVSDDKRREATDGHDGTWVAHPGLVAVAMEQFNEHMPTPNQIGRKREDVKVTADDLLEVPKGTITEQGLRMNCSVGVQYIASWLRGNGAAPINNLMEDAATAEISRSQVWQWIRHPQGKLSDGPDITEKLVTKVLQEELELIKQTVGDTAFTTDKYEAAAELFSALIMQDDFGEFLTLPGYEKLN</sequence>
<dbReference type="NCBIfam" id="TIGR01344">
    <property type="entry name" value="malate_syn_A"/>
    <property type="match status" value="1"/>
</dbReference>
<feature type="domain" description="Malate synthase TIM barrel" evidence="8">
    <location>
        <begin position="179"/>
        <end position="423"/>
    </location>
</feature>
<evidence type="ECO:0000259" key="8">
    <source>
        <dbReference type="Pfam" id="PF01274"/>
    </source>
</evidence>
<keyword evidence="3 7" id="KW-0329">Glyoxylate bypass</keyword>
<organism evidence="11 12">
    <name type="scientific">Sporosarcina psychrophila</name>
    <name type="common">Bacillus psychrophilus</name>
    <dbReference type="NCBI Taxonomy" id="1476"/>
    <lineage>
        <taxon>Bacteria</taxon>
        <taxon>Bacillati</taxon>
        <taxon>Bacillota</taxon>
        <taxon>Bacilli</taxon>
        <taxon>Bacillales</taxon>
        <taxon>Caryophanaceae</taxon>
        <taxon>Sporosarcina</taxon>
    </lineage>
</organism>
<evidence type="ECO:0000256" key="4">
    <source>
        <dbReference type="ARBA" id="ARBA00022532"/>
    </source>
</evidence>
<dbReference type="InterPro" id="IPR048356">
    <property type="entry name" value="MS_N"/>
</dbReference>
<dbReference type="InterPro" id="IPR001465">
    <property type="entry name" value="Malate_synthase_TIM"/>
</dbReference>
<dbReference type="InterPro" id="IPR046363">
    <property type="entry name" value="MS_N_TIM-barrel_dom"/>
</dbReference>
<keyword evidence="12" id="KW-1185">Reference proteome</keyword>
<dbReference type="InterPro" id="IPR044856">
    <property type="entry name" value="Malate_synth_C_sf"/>
</dbReference>
<feature type="domain" description="Malate synthase C-terminal" evidence="10">
    <location>
        <begin position="429"/>
        <end position="549"/>
    </location>
</feature>
<evidence type="ECO:0000256" key="7">
    <source>
        <dbReference type="RuleBase" id="RU000555"/>
    </source>
</evidence>
<dbReference type="EC" id="2.3.3.9" evidence="2 7"/>
<dbReference type="InterPro" id="IPR006252">
    <property type="entry name" value="Malate_synthA"/>
</dbReference>
<evidence type="ECO:0000256" key="2">
    <source>
        <dbReference type="ARBA" id="ARBA00012636"/>
    </source>
</evidence>
<dbReference type="CDD" id="cd00727">
    <property type="entry name" value="malate_synt_A"/>
    <property type="match status" value="1"/>
</dbReference>
<comment type="similarity">
    <text evidence="1 7">Belongs to the malate synthase family.</text>
</comment>